<dbReference type="Proteomes" id="UP000315133">
    <property type="component" value="Unassembled WGS sequence"/>
</dbReference>
<proteinExistence type="predicted"/>
<evidence type="ECO:0000313" key="2">
    <source>
        <dbReference type="Proteomes" id="UP000315133"/>
    </source>
</evidence>
<dbReference type="Pfam" id="PF18928">
    <property type="entry name" value="DUF5677"/>
    <property type="match status" value="1"/>
</dbReference>
<accession>A0A543KLZ2</accession>
<reference evidence="1 2" key="1">
    <citation type="submission" date="2019-06" db="EMBL/GenBank/DDBJ databases">
        <title>Sequencing the genomes of 1000 actinobacteria strains.</title>
        <authorList>
            <person name="Klenk H.-P."/>
        </authorList>
    </citation>
    <scope>NUCLEOTIDE SEQUENCE [LARGE SCALE GENOMIC DNA]</scope>
    <source>
        <strain evidence="1 2">DSM 12362</strain>
    </source>
</reference>
<dbReference type="AlphaFoldDB" id="A0A543KLZ2"/>
<protein>
    <submittedName>
        <fullName evidence="1">Uncharacterized protein</fullName>
    </submittedName>
</protein>
<evidence type="ECO:0000313" key="1">
    <source>
        <dbReference type="EMBL" id="TQM96086.1"/>
    </source>
</evidence>
<gene>
    <name evidence="1" type="ORF">FB476_0946</name>
</gene>
<dbReference type="EMBL" id="VFPU01000001">
    <property type="protein sequence ID" value="TQM96086.1"/>
    <property type="molecule type" value="Genomic_DNA"/>
</dbReference>
<sequence>MAVVDELLSSWEAHVETGEHKLRSRQRKTLPQAAVVLALTSHVYECAKFLRPHLPTELSPVQMPIVRAILESAMTVLWVDKVEDAAAAFLNEEIRQRNNLQNTLRETPWFAAHADQVAHAGDDPQPTSAAEEARRFNRLLERLGAQDFYAFYRLLSAVTHPSVTLTDCYLEGDDGRGFPFTLMPRAERLSSSEGNAWLMAVCMLWTARTVNYYDGDKQRRSQLRRLGRDMGIKVDFQPR</sequence>
<keyword evidence="2" id="KW-1185">Reference proteome</keyword>
<comment type="caution">
    <text evidence="1">The sequence shown here is derived from an EMBL/GenBank/DDBJ whole genome shotgun (WGS) entry which is preliminary data.</text>
</comment>
<name>A0A543KLZ2_9MICO</name>
<dbReference type="InterPro" id="IPR043733">
    <property type="entry name" value="DUF5677"/>
</dbReference>
<organism evidence="1 2">
    <name type="scientific">Ornithinimicrobium humiphilum</name>
    <dbReference type="NCBI Taxonomy" id="125288"/>
    <lineage>
        <taxon>Bacteria</taxon>
        <taxon>Bacillati</taxon>
        <taxon>Actinomycetota</taxon>
        <taxon>Actinomycetes</taxon>
        <taxon>Micrococcales</taxon>
        <taxon>Ornithinimicrobiaceae</taxon>
        <taxon>Ornithinimicrobium</taxon>
    </lineage>
</organism>